<sequence length="284" mass="33332">MDTATEPINNYLIQSRLMCNPLLKHVHSNTIKRTLRRLVARNKIHDTLRLNGSPPSDVMTLYGQPLTSLPISYIFNIYHKNWWYWFDIRELMHYIRNNYDNIVNNPFNGLPFSAYQKYYISRAFYKASKTKGFELLDSGSSPTIPHKTTIELTASLIDAPYLQTGDINKLYGLVNQLCIYYNGAKTHYHKLNWIQYYYCQGNEEMFRYNICLFIMLLYESSTDQDRFKIMLSERYKHGMFIDPISVEGMSRNQIQYIPIFITALPVNPALSPDELPAQSEYILP</sequence>
<evidence type="ECO:0000313" key="1">
    <source>
        <dbReference type="EMBL" id="QHU00637.1"/>
    </source>
</evidence>
<dbReference type="EMBL" id="MN740328">
    <property type="protein sequence ID" value="QHU00637.1"/>
    <property type="molecule type" value="Genomic_DNA"/>
</dbReference>
<dbReference type="AlphaFoldDB" id="A0A6C0J7W9"/>
<protein>
    <submittedName>
        <fullName evidence="1">Uncharacterized protein</fullName>
    </submittedName>
</protein>
<name>A0A6C0J7W9_9ZZZZ</name>
<organism evidence="1">
    <name type="scientific">viral metagenome</name>
    <dbReference type="NCBI Taxonomy" id="1070528"/>
    <lineage>
        <taxon>unclassified sequences</taxon>
        <taxon>metagenomes</taxon>
        <taxon>organismal metagenomes</taxon>
    </lineage>
</organism>
<accession>A0A6C0J7W9</accession>
<reference evidence="1" key="1">
    <citation type="journal article" date="2020" name="Nature">
        <title>Giant virus diversity and host interactions through global metagenomics.</title>
        <authorList>
            <person name="Schulz F."/>
            <person name="Roux S."/>
            <person name="Paez-Espino D."/>
            <person name="Jungbluth S."/>
            <person name="Walsh D.A."/>
            <person name="Denef V.J."/>
            <person name="McMahon K.D."/>
            <person name="Konstantinidis K.T."/>
            <person name="Eloe-Fadrosh E.A."/>
            <person name="Kyrpides N.C."/>
            <person name="Woyke T."/>
        </authorList>
    </citation>
    <scope>NUCLEOTIDE SEQUENCE</scope>
    <source>
        <strain evidence="1">GVMAG-M-3300025860-20</strain>
    </source>
</reference>
<proteinExistence type="predicted"/>